<dbReference type="Proteomes" id="UP000265703">
    <property type="component" value="Unassembled WGS sequence"/>
</dbReference>
<proteinExistence type="predicted"/>
<keyword evidence="3" id="KW-1185">Reference proteome</keyword>
<feature type="compositionally biased region" description="Basic and acidic residues" evidence="1">
    <location>
        <begin position="66"/>
        <end position="76"/>
    </location>
</feature>
<feature type="compositionally biased region" description="Low complexity" evidence="1">
    <location>
        <begin position="41"/>
        <end position="50"/>
    </location>
</feature>
<protein>
    <submittedName>
        <fullName evidence="2">Uncharacterized protein</fullName>
    </submittedName>
</protein>
<feature type="compositionally biased region" description="Polar residues" evidence="1">
    <location>
        <begin position="120"/>
        <end position="131"/>
    </location>
</feature>
<feature type="compositionally biased region" description="Low complexity" evidence="1">
    <location>
        <begin position="77"/>
        <end position="86"/>
    </location>
</feature>
<evidence type="ECO:0000313" key="2">
    <source>
        <dbReference type="EMBL" id="RIA89623.1"/>
    </source>
</evidence>
<evidence type="ECO:0000313" key="3">
    <source>
        <dbReference type="Proteomes" id="UP000265703"/>
    </source>
</evidence>
<gene>
    <name evidence="2" type="ORF">C1645_738523</name>
</gene>
<dbReference type="OrthoDB" id="2445682at2759"/>
<evidence type="ECO:0000256" key="1">
    <source>
        <dbReference type="SAM" id="MobiDB-lite"/>
    </source>
</evidence>
<feature type="region of interest" description="Disordered" evidence="1">
    <location>
        <begin position="26"/>
        <end position="135"/>
    </location>
</feature>
<dbReference type="AlphaFoldDB" id="A0A397SU56"/>
<accession>A0A397SU56</accession>
<comment type="caution">
    <text evidence="2">The sequence shown here is derived from an EMBL/GenBank/DDBJ whole genome shotgun (WGS) entry which is preliminary data.</text>
</comment>
<name>A0A397SU56_9GLOM</name>
<sequence length="148" mass="17042">MPFFCSCRICKINSKDSYGKWLSTKKTFKKHQKREKENIKKINGSESESGSETKSDSKSISSCNIAEKRKFKDNKSNKSVTNSKSNISYNNHVPKDLSHINYGSEDYDDDDRDEPFLNNKDYNNGNPSLNNEDYDRNTVVSLYSYPPV</sequence>
<reference evidence="2 3" key="1">
    <citation type="submission" date="2018-06" db="EMBL/GenBank/DDBJ databases">
        <title>Comparative genomics reveals the genomic features of Rhizophagus irregularis, R. cerebriforme, R. diaphanum and Gigaspora rosea, and their symbiotic lifestyle signature.</title>
        <authorList>
            <person name="Morin E."/>
            <person name="San Clemente H."/>
            <person name="Chen E.C.H."/>
            <person name="De La Providencia I."/>
            <person name="Hainaut M."/>
            <person name="Kuo A."/>
            <person name="Kohler A."/>
            <person name="Murat C."/>
            <person name="Tang N."/>
            <person name="Roy S."/>
            <person name="Loubradou J."/>
            <person name="Henrissat B."/>
            <person name="Grigoriev I.V."/>
            <person name="Corradi N."/>
            <person name="Roux C."/>
            <person name="Martin F.M."/>
        </authorList>
    </citation>
    <scope>NUCLEOTIDE SEQUENCE [LARGE SCALE GENOMIC DNA]</scope>
    <source>
        <strain evidence="2 3">DAOM 227022</strain>
    </source>
</reference>
<organism evidence="2 3">
    <name type="scientific">Glomus cerebriforme</name>
    <dbReference type="NCBI Taxonomy" id="658196"/>
    <lineage>
        <taxon>Eukaryota</taxon>
        <taxon>Fungi</taxon>
        <taxon>Fungi incertae sedis</taxon>
        <taxon>Mucoromycota</taxon>
        <taxon>Glomeromycotina</taxon>
        <taxon>Glomeromycetes</taxon>
        <taxon>Glomerales</taxon>
        <taxon>Glomeraceae</taxon>
        <taxon>Glomus</taxon>
    </lineage>
</organism>
<dbReference type="EMBL" id="QKYT01000213">
    <property type="protein sequence ID" value="RIA89623.1"/>
    <property type="molecule type" value="Genomic_DNA"/>
</dbReference>